<evidence type="ECO:0000256" key="1">
    <source>
        <dbReference type="ARBA" id="ARBA00006414"/>
    </source>
</evidence>
<feature type="compositionally biased region" description="Basic residues" evidence="2">
    <location>
        <begin position="587"/>
        <end position="602"/>
    </location>
</feature>
<feature type="domain" description="CABIT" evidence="3">
    <location>
        <begin position="268"/>
        <end position="528"/>
    </location>
</feature>
<proteinExistence type="inferred from homology"/>
<dbReference type="GO" id="GO:0005634">
    <property type="term" value="C:nucleus"/>
    <property type="evidence" value="ECO:0007669"/>
    <property type="project" value="TreeGrafter"/>
</dbReference>
<evidence type="ECO:0000256" key="2">
    <source>
        <dbReference type="SAM" id="MobiDB-lite"/>
    </source>
</evidence>
<dbReference type="InterPro" id="IPR039671">
    <property type="entry name" value="THEMIS"/>
</dbReference>
<feature type="compositionally biased region" description="Acidic residues" evidence="2">
    <location>
        <begin position="414"/>
        <end position="427"/>
    </location>
</feature>
<dbReference type="Pfam" id="PF12736">
    <property type="entry name" value="CABIT"/>
    <property type="match status" value="2"/>
</dbReference>
<feature type="compositionally biased region" description="Pro residues" evidence="2">
    <location>
        <begin position="623"/>
        <end position="639"/>
    </location>
</feature>
<evidence type="ECO:0000313" key="4">
    <source>
        <dbReference type="EMBL" id="KAK5623332.1"/>
    </source>
</evidence>
<dbReference type="PANTHER" id="PTHR15215:SF2">
    <property type="entry name" value="PROTEIN THEMIS2"/>
    <property type="match status" value="1"/>
</dbReference>
<feature type="domain" description="CABIT" evidence="3">
    <location>
        <begin position="21"/>
        <end position="250"/>
    </location>
</feature>
<dbReference type="AlphaFoldDB" id="A0AAV9SPC3"/>
<feature type="compositionally biased region" description="Basic and acidic residues" evidence="2">
    <location>
        <begin position="603"/>
        <end position="612"/>
    </location>
</feature>
<organism evidence="4 5">
    <name type="scientific">Crenichthys baileyi</name>
    <name type="common">White River springfish</name>
    <dbReference type="NCBI Taxonomy" id="28760"/>
    <lineage>
        <taxon>Eukaryota</taxon>
        <taxon>Metazoa</taxon>
        <taxon>Chordata</taxon>
        <taxon>Craniata</taxon>
        <taxon>Vertebrata</taxon>
        <taxon>Euteleostomi</taxon>
        <taxon>Actinopterygii</taxon>
        <taxon>Neopterygii</taxon>
        <taxon>Teleostei</taxon>
        <taxon>Neoteleostei</taxon>
        <taxon>Acanthomorphata</taxon>
        <taxon>Ovalentaria</taxon>
        <taxon>Atherinomorphae</taxon>
        <taxon>Cyprinodontiformes</taxon>
        <taxon>Goodeidae</taxon>
        <taxon>Crenichthys</taxon>
    </lineage>
</organism>
<accession>A0AAV9SPC3</accession>
<feature type="region of interest" description="Disordered" evidence="2">
    <location>
        <begin position="563"/>
        <end position="651"/>
    </location>
</feature>
<reference evidence="4 5" key="1">
    <citation type="submission" date="2021-06" db="EMBL/GenBank/DDBJ databases">
        <authorList>
            <person name="Palmer J.M."/>
        </authorList>
    </citation>
    <scope>NUCLEOTIDE SEQUENCE [LARGE SCALE GENOMIC DNA]</scope>
    <source>
        <strain evidence="4 5">MEX-2019</strain>
        <tissue evidence="4">Muscle</tissue>
    </source>
</reference>
<comment type="caution">
    <text evidence="4">The sequence shown here is derived from an EMBL/GenBank/DDBJ whole genome shotgun (WGS) entry which is preliminary data.</text>
</comment>
<dbReference type="Proteomes" id="UP001311232">
    <property type="component" value="Unassembled WGS sequence"/>
</dbReference>
<feature type="region of interest" description="Disordered" evidence="2">
    <location>
        <begin position="412"/>
        <end position="435"/>
    </location>
</feature>
<gene>
    <name evidence="4" type="ORF">CRENBAI_015931</name>
</gene>
<dbReference type="EMBL" id="JAHHUM010000035">
    <property type="protein sequence ID" value="KAK5623332.1"/>
    <property type="molecule type" value="Genomic_DNA"/>
</dbReference>
<dbReference type="GO" id="GO:0005737">
    <property type="term" value="C:cytoplasm"/>
    <property type="evidence" value="ECO:0007669"/>
    <property type="project" value="TreeGrafter"/>
</dbReference>
<comment type="similarity">
    <text evidence="1">Belongs to the themis family.</text>
</comment>
<protein>
    <recommendedName>
        <fullName evidence="3">CABIT domain-containing protein</fullName>
    </recommendedName>
</protein>
<keyword evidence="5" id="KW-1185">Reference proteome</keyword>
<dbReference type="InterPro" id="IPR025946">
    <property type="entry name" value="CABIT_dom"/>
</dbReference>
<name>A0AAV9SPC3_9TELE</name>
<evidence type="ECO:0000259" key="3">
    <source>
        <dbReference type="Pfam" id="PF12736"/>
    </source>
</evidence>
<dbReference type="GO" id="GO:0050852">
    <property type="term" value="P:T cell receptor signaling pathway"/>
    <property type="evidence" value="ECO:0007669"/>
    <property type="project" value="TreeGrafter"/>
</dbReference>
<dbReference type="PANTHER" id="PTHR15215">
    <property type="entry name" value="CABIT DOMAIN-CONTAINING PROTEIN"/>
    <property type="match status" value="1"/>
</dbReference>
<sequence length="705" mass="79407">MAGTIALPLQELIGSLDNTSLPKILQVCSGVYFQGSVYEISGSEVCFSTGDLVKVIGIELQAVSCEDITSNEKFELPITHTGLFKVVPEQKPYSSIEEMLSMRPVGLNDSLPFTFTSNSKMTFGSLILGAGKALTVLSIERHKGEEDKVRCHVRGQTEASAEVCIPLSARGEFYECESEDCYTLKEIMSSPRLRTRRFCFVKTTKCERVLILSPVHQVQAIMNLRKNILRFPSSLEVDVVDVTDVCEDANFVTPLSLTEVLSLPDESFPVVAEILEEPERHSFFKCAWLPGLIKSTNLVLHNKGTTAMVLVSSLKGRKNQQYFLVSQQYGGRFRRRPREFNSVYEVYVASTQTHGLTVSVTRNSEEVEEEGLPGLSIGEKLEIVDCTRMELPCENNKGQMQSVEALLCHRLQEPDDDEEEEEEEDEERDKREEEKEEVFLPLYMQGHFVEVLGENKKYKLSDLGKEFRLPLDVKVVSRDTELETDPLVGFSCLRIEGAILEPSIQASFPDRPDHCFLLLPQWLSLSVSFTTEPLPWPQDKCPKCFTERVSEVTDAFFYEFRKKDNSDEAPPPRPPKRDMSSSNLVKKTSKSTKKASKPKRSKDKSVPTDKLKTLTLNNKKRPPAPPPPESLNEEPPPVFPRKYSTATEEPTSKALQNTYVKINTSLKNELLCGVAADVESDHDYETVDESLVAMVKTAEESVMFY</sequence>
<evidence type="ECO:0000313" key="5">
    <source>
        <dbReference type="Proteomes" id="UP001311232"/>
    </source>
</evidence>